<feature type="domain" description="Integrase catalytic" evidence="1">
    <location>
        <begin position="150"/>
        <end position="327"/>
    </location>
</feature>
<gene>
    <name evidence="2" type="ORF">HYG86_05590</name>
</gene>
<evidence type="ECO:0000313" key="2">
    <source>
        <dbReference type="EMBL" id="QNO14280.1"/>
    </source>
</evidence>
<dbReference type="InterPro" id="IPR036388">
    <property type="entry name" value="WH-like_DNA-bd_sf"/>
</dbReference>
<dbReference type="KEGG" id="acae:HYG86_05590"/>
<proteinExistence type="predicted"/>
<dbReference type="GO" id="GO:0015074">
    <property type="term" value="P:DNA integration"/>
    <property type="evidence" value="ECO:0007669"/>
    <property type="project" value="InterPro"/>
</dbReference>
<dbReference type="Proteomes" id="UP000516160">
    <property type="component" value="Chromosome"/>
</dbReference>
<dbReference type="EMBL" id="CP058559">
    <property type="protein sequence ID" value="QNO14280.1"/>
    <property type="molecule type" value="Genomic_DNA"/>
</dbReference>
<evidence type="ECO:0000259" key="1">
    <source>
        <dbReference type="PROSITE" id="PS50994"/>
    </source>
</evidence>
<dbReference type="InterPro" id="IPR001584">
    <property type="entry name" value="Integrase_cat-core"/>
</dbReference>
<name>A0A7G9W6G8_ALKCA</name>
<protein>
    <submittedName>
        <fullName evidence="2">Helix-turn-helix domain-containing protein</fullName>
    </submittedName>
</protein>
<dbReference type="AlphaFoldDB" id="A0A7G9W6G8"/>
<dbReference type="SUPFAM" id="SSF46689">
    <property type="entry name" value="Homeodomain-like"/>
    <property type="match status" value="1"/>
</dbReference>
<dbReference type="Pfam" id="PF13518">
    <property type="entry name" value="HTH_28"/>
    <property type="match status" value="1"/>
</dbReference>
<dbReference type="Gene3D" id="1.10.10.10">
    <property type="entry name" value="Winged helix-like DNA-binding domain superfamily/Winged helix DNA-binding domain"/>
    <property type="match status" value="1"/>
</dbReference>
<sequence length="358" mass="41926">MKAEGFNAHSKHMVLKHALKENNVSNTCNLFGISRTTFYNWYRAYEKYGISGLENKEPKKPKMPNKVSENLEHDILAYVERYPADGPKRIYYELKAEGFDIGESGIYNVLKRNNLSKKAQRIAYSKSKVLHRNIKPKNSSPTVSKNRNQKAAYPCHYVLQRIEYIGKFDGIGKVYQYYIYDVNSKLGVAKLYNKKKDIDPWYFFELKILYLLRTFNLKMDNLFTEKAKEYTPYFVKGNRGKELIEQLNVKHNFIEHNQSPFSKDMDEFKEFLVKEFYSKIVLGNNINSFSKLEREFYKFLRYYNFTRPIPNGRHKGKVPAEIVLEKAAETLVDFDTLPLWILALLNQPKGGTGNAYKG</sequence>
<dbReference type="PROSITE" id="PS50994">
    <property type="entry name" value="INTEGRASE"/>
    <property type="match status" value="1"/>
</dbReference>
<keyword evidence="3" id="KW-1185">Reference proteome</keyword>
<dbReference type="InterPro" id="IPR009057">
    <property type="entry name" value="Homeodomain-like_sf"/>
</dbReference>
<dbReference type="RefSeq" id="WP_213167937.1">
    <property type="nucleotide sequence ID" value="NZ_CP058559.1"/>
</dbReference>
<accession>A0A7G9W6G8</accession>
<evidence type="ECO:0000313" key="3">
    <source>
        <dbReference type="Proteomes" id="UP000516160"/>
    </source>
</evidence>
<dbReference type="InterPro" id="IPR055247">
    <property type="entry name" value="InsJ-like_HTH"/>
</dbReference>
<reference evidence="2 3" key="1">
    <citation type="submission" date="2020-07" db="EMBL/GenBank/DDBJ databases">
        <title>Alkalicella. sp. LB2 genome.</title>
        <authorList>
            <person name="Postec A."/>
            <person name="Quemeneur M."/>
        </authorList>
    </citation>
    <scope>NUCLEOTIDE SEQUENCE [LARGE SCALE GENOMIC DNA]</scope>
    <source>
        <strain evidence="2 3">LB2</strain>
    </source>
</reference>
<organism evidence="2 3">
    <name type="scientific">Alkalicella caledoniensis</name>
    <dbReference type="NCBI Taxonomy" id="2731377"/>
    <lineage>
        <taxon>Bacteria</taxon>
        <taxon>Bacillati</taxon>
        <taxon>Bacillota</taxon>
        <taxon>Clostridia</taxon>
        <taxon>Eubacteriales</taxon>
        <taxon>Proteinivoracaceae</taxon>
        <taxon>Alkalicella</taxon>
    </lineage>
</organism>